<dbReference type="EMBL" id="KN837106">
    <property type="protein sequence ID" value="KIJ46742.1"/>
    <property type="molecule type" value="Genomic_DNA"/>
</dbReference>
<sequence length="258" mass="29212">MDDLKERIQELEAQLSSLQLSTTISEHSLTHTTPTSYQTPVGSNHPLSSPAKVTYSQKHARKLDENEDFRNCILKPDVRPDHWSLHMCKPFGFDSNSLNPEYQQTCWITDLSTCIWLGSQITKGTKSKAQSTESVRLPQGSEFLALILKHCSLSREQVYERIIPYMERDEEKWPICRFIKAPLPPIRATQTGESSQQCLDADLDSYNQVHDPVLPYDEAPPSGIPYMEMEVPAVVGTSGTLHNESTMNVDLELEDLYA</sequence>
<feature type="region of interest" description="Disordered" evidence="1">
    <location>
        <begin position="30"/>
        <end position="51"/>
    </location>
</feature>
<gene>
    <name evidence="2" type="ORF">M422DRAFT_249911</name>
</gene>
<dbReference type="AlphaFoldDB" id="A0A0C9W3S0"/>
<dbReference type="Proteomes" id="UP000054279">
    <property type="component" value="Unassembled WGS sequence"/>
</dbReference>
<organism evidence="2 3">
    <name type="scientific">Sphaerobolus stellatus (strain SS14)</name>
    <dbReference type="NCBI Taxonomy" id="990650"/>
    <lineage>
        <taxon>Eukaryota</taxon>
        <taxon>Fungi</taxon>
        <taxon>Dikarya</taxon>
        <taxon>Basidiomycota</taxon>
        <taxon>Agaricomycotina</taxon>
        <taxon>Agaricomycetes</taxon>
        <taxon>Phallomycetidae</taxon>
        <taxon>Geastrales</taxon>
        <taxon>Sphaerobolaceae</taxon>
        <taxon>Sphaerobolus</taxon>
    </lineage>
</organism>
<evidence type="ECO:0000313" key="2">
    <source>
        <dbReference type="EMBL" id="KIJ46742.1"/>
    </source>
</evidence>
<protein>
    <submittedName>
        <fullName evidence="2">Uncharacterized protein</fullName>
    </submittedName>
</protein>
<keyword evidence="3" id="KW-1185">Reference proteome</keyword>
<proteinExistence type="predicted"/>
<reference evidence="2 3" key="1">
    <citation type="submission" date="2014-06" db="EMBL/GenBank/DDBJ databases">
        <title>Evolutionary Origins and Diversification of the Mycorrhizal Mutualists.</title>
        <authorList>
            <consortium name="DOE Joint Genome Institute"/>
            <consortium name="Mycorrhizal Genomics Consortium"/>
            <person name="Kohler A."/>
            <person name="Kuo A."/>
            <person name="Nagy L.G."/>
            <person name="Floudas D."/>
            <person name="Copeland A."/>
            <person name="Barry K.W."/>
            <person name="Cichocki N."/>
            <person name="Veneault-Fourrey C."/>
            <person name="LaButti K."/>
            <person name="Lindquist E.A."/>
            <person name="Lipzen A."/>
            <person name="Lundell T."/>
            <person name="Morin E."/>
            <person name="Murat C."/>
            <person name="Riley R."/>
            <person name="Ohm R."/>
            <person name="Sun H."/>
            <person name="Tunlid A."/>
            <person name="Henrissat B."/>
            <person name="Grigoriev I.V."/>
            <person name="Hibbett D.S."/>
            <person name="Martin F."/>
        </authorList>
    </citation>
    <scope>NUCLEOTIDE SEQUENCE [LARGE SCALE GENOMIC DNA]</scope>
    <source>
        <strain evidence="2 3">SS14</strain>
    </source>
</reference>
<evidence type="ECO:0000313" key="3">
    <source>
        <dbReference type="Proteomes" id="UP000054279"/>
    </source>
</evidence>
<accession>A0A0C9W3S0</accession>
<dbReference type="HOGENOM" id="CLU_1078370_0_0_1"/>
<feature type="compositionally biased region" description="Polar residues" evidence="1">
    <location>
        <begin position="30"/>
        <end position="47"/>
    </location>
</feature>
<name>A0A0C9W3S0_SPHS4</name>
<evidence type="ECO:0000256" key="1">
    <source>
        <dbReference type="SAM" id="MobiDB-lite"/>
    </source>
</evidence>